<reference evidence="1 2" key="1">
    <citation type="submission" date="2015-01" db="EMBL/GenBank/DDBJ databases">
        <title>Genome of allotetraploid Gossypium barbadense reveals genomic plasticity and fiber elongation in cotton evolution.</title>
        <authorList>
            <person name="Chen X."/>
            <person name="Liu X."/>
            <person name="Zhao B."/>
            <person name="Zheng H."/>
            <person name="Hu Y."/>
            <person name="Lu G."/>
            <person name="Yang C."/>
            <person name="Chen J."/>
            <person name="Shan C."/>
            <person name="Zhang L."/>
            <person name="Zhou Y."/>
            <person name="Wang L."/>
            <person name="Guo W."/>
            <person name="Bai Y."/>
            <person name="Ruan J."/>
            <person name="Shangguan X."/>
            <person name="Mao Y."/>
            <person name="Jiang J."/>
            <person name="Zhu Y."/>
            <person name="Lei J."/>
            <person name="Kang H."/>
            <person name="Chen S."/>
            <person name="He X."/>
            <person name="Wang R."/>
            <person name="Wang Y."/>
            <person name="Chen J."/>
            <person name="Wang L."/>
            <person name="Yu S."/>
            <person name="Wang B."/>
            <person name="Wei J."/>
            <person name="Song S."/>
            <person name="Lu X."/>
            <person name="Gao Z."/>
            <person name="Gu W."/>
            <person name="Deng X."/>
            <person name="Ma D."/>
            <person name="Wang S."/>
            <person name="Liang W."/>
            <person name="Fang L."/>
            <person name="Cai C."/>
            <person name="Zhu X."/>
            <person name="Zhou B."/>
            <person name="Zhang Y."/>
            <person name="Chen Z."/>
            <person name="Xu S."/>
            <person name="Zhu R."/>
            <person name="Wang S."/>
            <person name="Zhang T."/>
            <person name="Zhao G."/>
        </authorList>
    </citation>
    <scope>NUCLEOTIDE SEQUENCE [LARGE SCALE GENOMIC DNA]</scope>
    <source>
        <strain evidence="2">cv. Xinhai21</strain>
        <tissue evidence="1">Leaf</tissue>
    </source>
</reference>
<proteinExistence type="predicted"/>
<dbReference type="Proteomes" id="UP000239757">
    <property type="component" value="Unassembled WGS sequence"/>
</dbReference>
<sequence>MGGWHERVALPCYILSFNHGFKARACLMPVLFWPFHPQQWSNVLNNPMNCQVWIEPQVLTIPFSKALSFKAEWCSSFPSW</sequence>
<evidence type="ECO:0000313" key="1">
    <source>
        <dbReference type="EMBL" id="PPR86119.1"/>
    </source>
</evidence>
<accession>A0A2P5W4X4</accession>
<evidence type="ECO:0000313" key="2">
    <source>
        <dbReference type="Proteomes" id="UP000239757"/>
    </source>
</evidence>
<dbReference type="EMBL" id="KZ669117">
    <property type="protein sequence ID" value="PPR86119.1"/>
    <property type="molecule type" value="Genomic_DNA"/>
</dbReference>
<gene>
    <name evidence="1" type="ORF">GOBAR_AA34572</name>
</gene>
<organism evidence="1 2">
    <name type="scientific">Gossypium barbadense</name>
    <name type="common">Sea Island cotton</name>
    <name type="synonym">Hibiscus barbadensis</name>
    <dbReference type="NCBI Taxonomy" id="3634"/>
    <lineage>
        <taxon>Eukaryota</taxon>
        <taxon>Viridiplantae</taxon>
        <taxon>Streptophyta</taxon>
        <taxon>Embryophyta</taxon>
        <taxon>Tracheophyta</taxon>
        <taxon>Spermatophyta</taxon>
        <taxon>Magnoliopsida</taxon>
        <taxon>eudicotyledons</taxon>
        <taxon>Gunneridae</taxon>
        <taxon>Pentapetalae</taxon>
        <taxon>rosids</taxon>
        <taxon>malvids</taxon>
        <taxon>Malvales</taxon>
        <taxon>Malvaceae</taxon>
        <taxon>Malvoideae</taxon>
        <taxon>Gossypium</taxon>
    </lineage>
</organism>
<dbReference type="AlphaFoldDB" id="A0A2P5W4X4"/>
<protein>
    <submittedName>
        <fullName evidence="1">Uncharacterized protein</fullName>
    </submittedName>
</protein>
<name>A0A2P5W4X4_GOSBA</name>